<accession>A0A9P4P258</accession>
<dbReference type="SUPFAM" id="SSF50182">
    <property type="entry name" value="Sm-like ribonucleoproteins"/>
    <property type="match status" value="1"/>
</dbReference>
<dbReference type="Pfam" id="PF01423">
    <property type="entry name" value="LSM"/>
    <property type="match status" value="1"/>
</dbReference>
<sequence>MSQYFGPLKDYVNSLIRVITTDGRTLQGTLLAIDNQTNLILTDTIERTIQEHDSDAPNEIRELGILLLRGDLVLICGEVDEEMDDEINWMAVKGDTIGSTKHV</sequence>
<dbReference type="EMBL" id="MU007014">
    <property type="protein sequence ID" value="KAF2435266.1"/>
    <property type="molecule type" value="Genomic_DNA"/>
</dbReference>
<evidence type="ECO:0000256" key="3">
    <source>
        <dbReference type="ARBA" id="ARBA00022664"/>
    </source>
</evidence>
<evidence type="ECO:0000256" key="5">
    <source>
        <dbReference type="ARBA" id="ARBA00022884"/>
    </source>
</evidence>
<dbReference type="PANTHER" id="PTHR15588">
    <property type="entry name" value="LSM1"/>
    <property type="match status" value="1"/>
</dbReference>
<protein>
    <recommendedName>
        <fullName evidence="9">LSM2-LSM8 complex subunit LSM8</fullName>
    </recommendedName>
</protein>
<comment type="subcellular location">
    <subcellularLocation>
        <location evidence="1 9">Nucleus</location>
    </subcellularLocation>
</comment>
<dbReference type="Proteomes" id="UP000800235">
    <property type="component" value="Unassembled WGS sequence"/>
</dbReference>
<name>A0A9P4P258_9PEZI</name>
<dbReference type="GO" id="GO:0000398">
    <property type="term" value="P:mRNA splicing, via spliceosome"/>
    <property type="evidence" value="ECO:0007669"/>
    <property type="project" value="UniProtKB-UniRule"/>
</dbReference>
<dbReference type="PROSITE" id="PS52002">
    <property type="entry name" value="SM"/>
    <property type="match status" value="1"/>
</dbReference>
<gene>
    <name evidence="9" type="primary">LSM8</name>
    <name evidence="11" type="ORF">EJ08DRAFT_693147</name>
</gene>
<keyword evidence="12" id="KW-1185">Reference proteome</keyword>
<reference evidence="11" key="1">
    <citation type="journal article" date="2020" name="Stud. Mycol.">
        <title>101 Dothideomycetes genomes: a test case for predicting lifestyles and emergence of pathogens.</title>
        <authorList>
            <person name="Haridas S."/>
            <person name="Albert R."/>
            <person name="Binder M."/>
            <person name="Bloem J."/>
            <person name="Labutti K."/>
            <person name="Salamov A."/>
            <person name="Andreopoulos B."/>
            <person name="Baker S."/>
            <person name="Barry K."/>
            <person name="Bills G."/>
            <person name="Bluhm B."/>
            <person name="Cannon C."/>
            <person name="Castanera R."/>
            <person name="Culley D."/>
            <person name="Daum C."/>
            <person name="Ezra D."/>
            <person name="Gonzalez J."/>
            <person name="Henrissat B."/>
            <person name="Kuo A."/>
            <person name="Liang C."/>
            <person name="Lipzen A."/>
            <person name="Lutzoni F."/>
            <person name="Magnuson J."/>
            <person name="Mondo S."/>
            <person name="Nolan M."/>
            <person name="Ohm R."/>
            <person name="Pangilinan J."/>
            <person name="Park H.-J."/>
            <person name="Ramirez L."/>
            <person name="Alfaro M."/>
            <person name="Sun H."/>
            <person name="Tritt A."/>
            <person name="Yoshinaga Y."/>
            <person name="Zwiers L.-H."/>
            <person name="Turgeon B."/>
            <person name="Goodwin S."/>
            <person name="Spatafora J."/>
            <person name="Crous P."/>
            <person name="Grigoriev I."/>
        </authorList>
    </citation>
    <scope>NUCLEOTIDE SEQUENCE</scope>
    <source>
        <strain evidence="11">CBS 130266</strain>
    </source>
</reference>
<evidence type="ECO:0000313" key="11">
    <source>
        <dbReference type="EMBL" id="KAF2435266.1"/>
    </source>
</evidence>
<dbReference type="InterPro" id="IPR010920">
    <property type="entry name" value="LSM_dom_sf"/>
</dbReference>
<keyword evidence="4 9" id="KW-0747">Spliceosome</keyword>
<proteinExistence type="inferred from homology"/>
<evidence type="ECO:0000256" key="1">
    <source>
        <dbReference type="ARBA" id="ARBA00004123"/>
    </source>
</evidence>
<dbReference type="InterPro" id="IPR001163">
    <property type="entry name" value="Sm_dom_euk/arc"/>
</dbReference>
<evidence type="ECO:0000256" key="8">
    <source>
        <dbReference type="ARBA" id="ARBA00023274"/>
    </source>
</evidence>
<evidence type="ECO:0000256" key="4">
    <source>
        <dbReference type="ARBA" id="ARBA00022728"/>
    </source>
</evidence>
<comment type="subunit">
    <text evidence="9">LSm subunits form a heteromer with a doughnut shape.</text>
</comment>
<keyword evidence="3 9" id="KW-0507">mRNA processing</keyword>
<dbReference type="GO" id="GO:0071011">
    <property type="term" value="C:precatalytic spliceosome"/>
    <property type="evidence" value="ECO:0007669"/>
    <property type="project" value="TreeGrafter"/>
</dbReference>
<feature type="domain" description="Sm" evidence="10">
    <location>
        <begin position="3"/>
        <end position="82"/>
    </location>
</feature>
<comment type="similarity">
    <text evidence="2 9">Belongs to the snRNP Sm proteins family.</text>
</comment>
<dbReference type="AlphaFoldDB" id="A0A9P4P258"/>
<keyword evidence="7 9" id="KW-0539">Nucleus</keyword>
<dbReference type="PANTHER" id="PTHR15588:SF9">
    <property type="entry name" value="U6 SNRNA-ASSOCIATED SM-LIKE PROTEIN LSM8"/>
    <property type="match status" value="1"/>
</dbReference>
<dbReference type="GO" id="GO:0046540">
    <property type="term" value="C:U4/U6 x U5 tri-snRNP complex"/>
    <property type="evidence" value="ECO:0007669"/>
    <property type="project" value="UniProtKB-UniRule"/>
</dbReference>
<keyword evidence="5 9" id="KW-0694">RNA-binding</keyword>
<evidence type="ECO:0000313" key="12">
    <source>
        <dbReference type="Proteomes" id="UP000800235"/>
    </source>
</evidence>
<dbReference type="InterPro" id="IPR047575">
    <property type="entry name" value="Sm"/>
</dbReference>
<keyword evidence="8 9" id="KW-0687">Ribonucleoprotein</keyword>
<dbReference type="SMART" id="SM00651">
    <property type="entry name" value="Sm"/>
    <property type="match status" value="1"/>
</dbReference>
<organism evidence="11 12">
    <name type="scientific">Tothia fuscella</name>
    <dbReference type="NCBI Taxonomy" id="1048955"/>
    <lineage>
        <taxon>Eukaryota</taxon>
        <taxon>Fungi</taxon>
        <taxon>Dikarya</taxon>
        <taxon>Ascomycota</taxon>
        <taxon>Pezizomycotina</taxon>
        <taxon>Dothideomycetes</taxon>
        <taxon>Pleosporomycetidae</taxon>
        <taxon>Venturiales</taxon>
        <taxon>Cylindrosympodiaceae</taxon>
        <taxon>Tothia</taxon>
    </lineage>
</organism>
<evidence type="ECO:0000256" key="9">
    <source>
        <dbReference type="RuleBase" id="RU365048"/>
    </source>
</evidence>
<evidence type="ECO:0000259" key="10">
    <source>
        <dbReference type="PROSITE" id="PS52002"/>
    </source>
</evidence>
<evidence type="ECO:0000256" key="6">
    <source>
        <dbReference type="ARBA" id="ARBA00023187"/>
    </source>
</evidence>
<dbReference type="Gene3D" id="2.30.30.100">
    <property type="match status" value="1"/>
</dbReference>
<evidence type="ECO:0000256" key="7">
    <source>
        <dbReference type="ARBA" id="ARBA00023242"/>
    </source>
</evidence>
<dbReference type="GO" id="GO:0005688">
    <property type="term" value="C:U6 snRNP"/>
    <property type="evidence" value="ECO:0007669"/>
    <property type="project" value="UniProtKB-UniRule"/>
</dbReference>
<dbReference type="CDD" id="cd01727">
    <property type="entry name" value="LSm8"/>
    <property type="match status" value="1"/>
</dbReference>
<dbReference type="OrthoDB" id="422364at2759"/>
<dbReference type="FunFam" id="2.30.30.100:FF:000027">
    <property type="entry name" value="U6 snRNA-associated Sm-like protein LSm8"/>
    <property type="match status" value="1"/>
</dbReference>
<dbReference type="InterPro" id="IPR044642">
    <property type="entry name" value="PTHR15588"/>
</dbReference>
<dbReference type="GO" id="GO:0003729">
    <property type="term" value="F:mRNA binding"/>
    <property type="evidence" value="ECO:0007669"/>
    <property type="project" value="TreeGrafter"/>
</dbReference>
<dbReference type="InterPro" id="IPR034103">
    <property type="entry name" value="Lsm8"/>
</dbReference>
<keyword evidence="6 9" id="KW-0508">mRNA splicing</keyword>
<comment type="caution">
    <text evidence="11">The sequence shown here is derived from an EMBL/GenBank/DDBJ whole genome shotgun (WGS) entry which is preliminary data.</text>
</comment>
<evidence type="ECO:0000256" key="2">
    <source>
        <dbReference type="ARBA" id="ARBA00006850"/>
    </source>
</evidence>
<comment type="function">
    <text evidence="9">Plays role in pre-mRNA splicing as component of the U4/U6-U5 tri-snRNP complex that is involved in spliceosome assembly, and as component of the precatalytic spliceosome (spliceosome B complex). The heptameric LSM2-8 complex binds specifically to the 3'-terminal U-tract of U6 snRNA.</text>
</comment>